<evidence type="ECO:0000256" key="2">
    <source>
        <dbReference type="ARBA" id="ARBA00022741"/>
    </source>
</evidence>
<organism evidence="8 9">
    <name type="scientific">Sphingomonas colocasiae</name>
    <dbReference type="NCBI Taxonomy" id="1848973"/>
    <lineage>
        <taxon>Bacteria</taxon>
        <taxon>Pseudomonadati</taxon>
        <taxon>Pseudomonadota</taxon>
        <taxon>Alphaproteobacteria</taxon>
        <taxon>Sphingomonadales</taxon>
        <taxon>Sphingomonadaceae</taxon>
        <taxon>Sphingomonas</taxon>
    </lineage>
</organism>
<dbReference type="CDD" id="cd14014">
    <property type="entry name" value="STKc_PknB_like"/>
    <property type="match status" value="1"/>
</dbReference>
<feature type="domain" description="Protein kinase" evidence="7">
    <location>
        <begin position="82"/>
        <end position="355"/>
    </location>
</feature>
<dbReference type="Proteomes" id="UP000706039">
    <property type="component" value="Unassembled WGS sequence"/>
</dbReference>
<dbReference type="InterPro" id="IPR008271">
    <property type="entry name" value="Ser/Thr_kinase_AS"/>
</dbReference>
<feature type="binding site" evidence="5">
    <location>
        <position position="113"/>
    </location>
    <ligand>
        <name>ATP</name>
        <dbReference type="ChEBI" id="CHEBI:30616"/>
    </ligand>
</feature>
<dbReference type="InterPro" id="IPR011009">
    <property type="entry name" value="Kinase-like_dom_sf"/>
</dbReference>
<keyword evidence="6" id="KW-0812">Transmembrane</keyword>
<keyword evidence="4 5" id="KW-0067">ATP-binding</keyword>
<dbReference type="Gene3D" id="1.10.510.10">
    <property type="entry name" value="Transferase(Phosphotransferase) domain 1"/>
    <property type="match status" value="1"/>
</dbReference>
<dbReference type="Pfam" id="PF00069">
    <property type="entry name" value="Pkinase"/>
    <property type="match status" value="1"/>
</dbReference>
<proteinExistence type="predicted"/>
<dbReference type="InterPro" id="IPR000719">
    <property type="entry name" value="Prot_kinase_dom"/>
</dbReference>
<dbReference type="InterPro" id="IPR011990">
    <property type="entry name" value="TPR-like_helical_dom_sf"/>
</dbReference>
<evidence type="ECO:0000256" key="5">
    <source>
        <dbReference type="PROSITE-ProRule" id="PRU10141"/>
    </source>
</evidence>
<keyword evidence="9" id="KW-1185">Reference proteome</keyword>
<name>A0ABS7PTI9_9SPHN</name>
<dbReference type="RefSeq" id="WP_222991733.1">
    <property type="nucleotide sequence ID" value="NZ_JAINVV010000009.1"/>
</dbReference>
<keyword evidence="2 5" id="KW-0547">Nucleotide-binding</keyword>
<accession>A0ABS7PTI9</accession>
<evidence type="ECO:0000256" key="6">
    <source>
        <dbReference type="SAM" id="Phobius"/>
    </source>
</evidence>
<dbReference type="SUPFAM" id="SSF48452">
    <property type="entry name" value="TPR-like"/>
    <property type="match status" value="2"/>
</dbReference>
<evidence type="ECO:0000259" key="7">
    <source>
        <dbReference type="PROSITE" id="PS50011"/>
    </source>
</evidence>
<keyword evidence="1" id="KW-0808">Transferase</keyword>
<evidence type="ECO:0000256" key="1">
    <source>
        <dbReference type="ARBA" id="ARBA00022679"/>
    </source>
</evidence>
<dbReference type="PANTHER" id="PTHR43289:SF34">
    <property type="entry name" value="SERINE_THREONINE-PROTEIN KINASE YBDM-RELATED"/>
    <property type="match status" value="1"/>
</dbReference>
<dbReference type="PROSITE" id="PS00107">
    <property type="entry name" value="PROTEIN_KINASE_ATP"/>
    <property type="match status" value="1"/>
</dbReference>
<dbReference type="PANTHER" id="PTHR43289">
    <property type="entry name" value="MITOGEN-ACTIVATED PROTEIN KINASE KINASE KINASE 20-RELATED"/>
    <property type="match status" value="1"/>
</dbReference>
<dbReference type="InterPro" id="IPR017441">
    <property type="entry name" value="Protein_kinase_ATP_BS"/>
</dbReference>
<evidence type="ECO:0000313" key="9">
    <source>
        <dbReference type="Proteomes" id="UP000706039"/>
    </source>
</evidence>
<dbReference type="EMBL" id="JAINVV010000009">
    <property type="protein sequence ID" value="MBY8824649.1"/>
    <property type="molecule type" value="Genomic_DNA"/>
</dbReference>
<feature type="transmembrane region" description="Helical" evidence="6">
    <location>
        <begin position="376"/>
        <end position="399"/>
    </location>
</feature>
<keyword evidence="6" id="KW-1133">Transmembrane helix</keyword>
<gene>
    <name evidence="8" type="ORF">K7G82_20265</name>
</gene>
<dbReference type="SUPFAM" id="SSF56112">
    <property type="entry name" value="Protein kinase-like (PK-like)"/>
    <property type="match status" value="1"/>
</dbReference>
<dbReference type="GO" id="GO:0016301">
    <property type="term" value="F:kinase activity"/>
    <property type="evidence" value="ECO:0007669"/>
    <property type="project" value="UniProtKB-KW"/>
</dbReference>
<dbReference type="Gene3D" id="1.25.40.10">
    <property type="entry name" value="Tetratricopeptide repeat domain"/>
    <property type="match status" value="2"/>
</dbReference>
<sequence>MATGRNWDLIEALFDELIALPTVERARRLARADVPDDVRIEVGSLLDAADGGGILDMTPPATSTATDAQYSSLAAGDQIGGFTIERLIGRGGMGEVYLARRTTADFEQRVALKLLRGDVAGRDDLFERERRLLARLSHRGIARLIDGGIAPDGRPFMAMDHVDGTPIDAWCRANAADLAKRLALFREICDAVGYAHANLVVHRDLKPSNILIDRDGRVRLLDFGIAKLLDDSDAVPATTQAMLTPDYAAPEQLDGDAATVATDIYALGAILFELVVGAGPWRRDGASIPSIIRRVLHEDPPLASKASQRPDAPIPSARIAGDLDAIILKAMRRDPRERYLSAAELAEDVRRHQDLMPVRARAGTTRYRVGRFIRRYRWAVAAGTATIVAILIGAGGIAWQARKTAIERDSALAEARRSEAITRMLTVMFRDSRDSGAGTDATVKQMLDLTAGRLVGSLDTSAKSVTLITTLSDLYINLEDAAGADVLLRRALDKGIGKGDPVATAQIQWRLASTAAALGRTEDMAPLLDAADAVFRTDRARFPTENLEITVGRAQLARRNGDYDRAIALLTAAMPDADRIYAENHRDLLTLYNNLLVYMVEANRIDAMPAVFTRAEAALKRTGQESSMQGLAIAQLKGVRLLRLDRTAEAEAIFDRIATQRRTVFGKSAGLAVDLLQLGRARLALGKFAAARQVLAEARPIAIENLGPGAMPTLIIGLSLAEAMAETGDTAGASAMVAEAAPFIAAMKKPGAPHGVIARTRAVILLKQGRAPEARAELLRAEAIFRTLGSQGEAYLRAFPALKARITAS</sequence>
<evidence type="ECO:0000256" key="4">
    <source>
        <dbReference type="ARBA" id="ARBA00022840"/>
    </source>
</evidence>
<comment type="caution">
    <text evidence="8">The sequence shown here is derived from an EMBL/GenBank/DDBJ whole genome shotgun (WGS) entry which is preliminary data.</text>
</comment>
<dbReference type="SMART" id="SM00220">
    <property type="entry name" value="S_TKc"/>
    <property type="match status" value="1"/>
</dbReference>
<keyword evidence="3 8" id="KW-0418">Kinase</keyword>
<protein>
    <submittedName>
        <fullName evidence="8">Serine/threonine-protein kinase</fullName>
    </submittedName>
</protein>
<evidence type="ECO:0000313" key="8">
    <source>
        <dbReference type="EMBL" id="MBY8824649.1"/>
    </source>
</evidence>
<dbReference type="PROSITE" id="PS00108">
    <property type="entry name" value="PROTEIN_KINASE_ST"/>
    <property type="match status" value="1"/>
</dbReference>
<dbReference type="Gene3D" id="3.30.200.20">
    <property type="entry name" value="Phosphorylase Kinase, domain 1"/>
    <property type="match status" value="1"/>
</dbReference>
<dbReference type="PROSITE" id="PS50011">
    <property type="entry name" value="PROTEIN_KINASE_DOM"/>
    <property type="match status" value="1"/>
</dbReference>
<keyword evidence="6" id="KW-0472">Membrane</keyword>
<reference evidence="8 9" key="1">
    <citation type="submission" date="2021-08" db="EMBL/GenBank/DDBJ databases">
        <authorList>
            <person name="Tuo L."/>
        </authorList>
    </citation>
    <scope>NUCLEOTIDE SEQUENCE [LARGE SCALE GENOMIC DNA]</scope>
    <source>
        <strain evidence="8 9">JCM 31229</strain>
    </source>
</reference>
<evidence type="ECO:0000256" key="3">
    <source>
        <dbReference type="ARBA" id="ARBA00022777"/>
    </source>
</evidence>